<evidence type="ECO:0000256" key="6">
    <source>
        <dbReference type="ARBA" id="ARBA00023235"/>
    </source>
</evidence>
<dbReference type="Gramene" id="GBG61507">
    <property type="protein sequence ID" value="GBG61507"/>
    <property type="gene ID" value="CBR_g21850"/>
</dbReference>
<dbReference type="GO" id="GO:0043022">
    <property type="term" value="F:ribosome binding"/>
    <property type="evidence" value="ECO:0007669"/>
    <property type="project" value="TreeGrafter"/>
</dbReference>
<dbReference type="AlphaFoldDB" id="A0A388JUR8"/>
<dbReference type="Gene3D" id="3.30.70.1050">
    <property type="entry name" value="Trigger factor ribosome-binding domain"/>
    <property type="match status" value="1"/>
</dbReference>
<dbReference type="HAMAP" id="MF_00303">
    <property type="entry name" value="Trigger_factor_Tig"/>
    <property type="match status" value="1"/>
</dbReference>
<accession>A0A388JUR8</accession>
<keyword evidence="5" id="KW-0143">Chaperone</keyword>
<comment type="function">
    <text evidence="7">Involved in protein export. Acts as a chaperone by maintaining the newly synthesized protein in an open conformation. Functions as a peptidyl-prolyl cis-trans isomerase.</text>
</comment>
<dbReference type="GO" id="GO:0043335">
    <property type="term" value="P:protein unfolding"/>
    <property type="evidence" value="ECO:0007669"/>
    <property type="project" value="TreeGrafter"/>
</dbReference>
<evidence type="ECO:0000313" key="10">
    <source>
        <dbReference type="EMBL" id="GBG61507.1"/>
    </source>
</evidence>
<evidence type="ECO:0000259" key="8">
    <source>
        <dbReference type="Pfam" id="PF05697"/>
    </source>
</evidence>
<evidence type="ECO:0000256" key="4">
    <source>
        <dbReference type="ARBA" id="ARBA00023110"/>
    </source>
</evidence>
<dbReference type="SUPFAM" id="SSF109998">
    <property type="entry name" value="Triger factor/SurA peptide-binding domain-like"/>
    <property type="match status" value="1"/>
</dbReference>
<feature type="domain" description="Trigger factor C-terminal" evidence="9">
    <location>
        <begin position="445"/>
        <end position="604"/>
    </location>
</feature>
<keyword evidence="6" id="KW-0413">Isomerase</keyword>
<dbReference type="InterPro" id="IPR027304">
    <property type="entry name" value="Trigger_fact/SurA_dom_sf"/>
</dbReference>
<dbReference type="PANTHER" id="PTHR30560:SF3">
    <property type="entry name" value="TRIGGER FACTOR-LIKE PROTEIN TIG, CHLOROPLASTIC"/>
    <property type="match status" value="1"/>
</dbReference>
<feature type="domain" description="Trigger factor ribosome-binding bacterial" evidence="8">
    <location>
        <begin position="170"/>
        <end position="303"/>
    </location>
</feature>
<comment type="similarity">
    <text evidence="2">Belongs to the FKBP-type PPIase family. Tig subfamily.</text>
</comment>
<dbReference type="Gene3D" id="3.10.50.40">
    <property type="match status" value="1"/>
</dbReference>
<dbReference type="SUPFAM" id="SSF54534">
    <property type="entry name" value="FKBP-like"/>
    <property type="match status" value="1"/>
</dbReference>
<dbReference type="GO" id="GO:0015031">
    <property type="term" value="P:protein transport"/>
    <property type="evidence" value="ECO:0007669"/>
    <property type="project" value="InterPro"/>
</dbReference>
<dbReference type="EC" id="5.2.1.8" evidence="3"/>
<proteinExistence type="inferred from homology"/>
<dbReference type="OrthoDB" id="3366at2759"/>
<dbReference type="GO" id="GO:0051083">
    <property type="term" value="P:'de novo' cotranslational protein folding"/>
    <property type="evidence" value="ECO:0007669"/>
    <property type="project" value="TreeGrafter"/>
</dbReference>
<gene>
    <name evidence="10" type="ORF">CBR_g21850</name>
</gene>
<dbReference type="Proteomes" id="UP000265515">
    <property type="component" value="Unassembled WGS sequence"/>
</dbReference>
<comment type="caution">
    <text evidence="10">The sequence shown here is derived from an EMBL/GenBank/DDBJ whole genome shotgun (WGS) entry which is preliminary data.</text>
</comment>
<dbReference type="Gene3D" id="1.10.3120.10">
    <property type="entry name" value="Trigger factor, C-terminal domain"/>
    <property type="match status" value="1"/>
</dbReference>
<dbReference type="InterPro" id="IPR008881">
    <property type="entry name" value="Trigger_fac_ribosome-bd_bac"/>
</dbReference>
<dbReference type="Pfam" id="PF05697">
    <property type="entry name" value="Trigger_N"/>
    <property type="match status" value="1"/>
</dbReference>
<name>A0A388JUR8_CHABU</name>
<evidence type="ECO:0000256" key="3">
    <source>
        <dbReference type="ARBA" id="ARBA00013194"/>
    </source>
</evidence>
<evidence type="ECO:0000256" key="5">
    <source>
        <dbReference type="ARBA" id="ARBA00023186"/>
    </source>
</evidence>
<dbReference type="InterPro" id="IPR036611">
    <property type="entry name" value="Trigger_fac_ribosome-bd_sf"/>
</dbReference>
<dbReference type="PANTHER" id="PTHR30560">
    <property type="entry name" value="TRIGGER FACTOR CHAPERONE AND PEPTIDYL-PROLYL CIS/TRANS ISOMERASE"/>
    <property type="match status" value="1"/>
</dbReference>
<dbReference type="STRING" id="69332.A0A388JUR8"/>
<evidence type="ECO:0000313" key="11">
    <source>
        <dbReference type="Proteomes" id="UP000265515"/>
    </source>
</evidence>
<dbReference type="EMBL" id="BFEA01000020">
    <property type="protein sequence ID" value="GBG61507.1"/>
    <property type="molecule type" value="Genomic_DNA"/>
</dbReference>
<dbReference type="GO" id="GO:0044183">
    <property type="term" value="F:protein folding chaperone"/>
    <property type="evidence" value="ECO:0007669"/>
    <property type="project" value="TreeGrafter"/>
</dbReference>
<reference evidence="10 11" key="1">
    <citation type="journal article" date="2018" name="Cell">
        <title>The Chara Genome: Secondary Complexity and Implications for Plant Terrestrialization.</title>
        <authorList>
            <person name="Nishiyama T."/>
            <person name="Sakayama H."/>
            <person name="Vries J.D."/>
            <person name="Buschmann H."/>
            <person name="Saint-Marcoux D."/>
            <person name="Ullrich K.K."/>
            <person name="Haas F.B."/>
            <person name="Vanderstraeten L."/>
            <person name="Becker D."/>
            <person name="Lang D."/>
            <person name="Vosolsobe S."/>
            <person name="Rombauts S."/>
            <person name="Wilhelmsson P.K.I."/>
            <person name="Janitza P."/>
            <person name="Kern R."/>
            <person name="Heyl A."/>
            <person name="Rumpler F."/>
            <person name="Villalobos L.I.A.C."/>
            <person name="Clay J.M."/>
            <person name="Skokan R."/>
            <person name="Toyoda A."/>
            <person name="Suzuki Y."/>
            <person name="Kagoshima H."/>
            <person name="Schijlen E."/>
            <person name="Tajeshwar N."/>
            <person name="Catarino B."/>
            <person name="Hetherington A.J."/>
            <person name="Saltykova A."/>
            <person name="Bonnot C."/>
            <person name="Breuninger H."/>
            <person name="Symeonidi A."/>
            <person name="Radhakrishnan G.V."/>
            <person name="Van Nieuwerburgh F."/>
            <person name="Deforce D."/>
            <person name="Chang C."/>
            <person name="Karol K.G."/>
            <person name="Hedrich R."/>
            <person name="Ulvskov P."/>
            <person name="Glockner G."/>
            <person name="Delwiche C.F."/>
            <person name="Petrasek J."/>
            <person name="Van de Peer Y."/>
            <person name="Friml J."/>
            <person name="Beilby M."/>
            <person name="Dolan L."/>
            <person name="Kohara Y."/>
            <person name="Sugano S."/>
            <person name="Fujiyama A."/>
            <person name="Delaux P.-M."/>
            <person name="Quint M."/>
            <person name="TheiBen G."/>
            <person name="Hagemann M."/>
            <person name="Harholt J."/>
            <person name="Dunand C."/>
            <person name="Zachgo S."/>
            <person name="Langdale J."/>
            <person name="Maumus F."/>
            <person name="Straeten D.V.D."/>
            <person name="Gould S.B."/>
            <person name="Rensing S.A."/>
        </authorList>
    </citation>
    <scope>NUCLEOTIDE SEQUENCE [LARGE SCALE GENOMIC DNA]</scope>
    <source>
        <strain evidence="10 11">S276</strain>
    </source>
</reference>
<evidence type="ECO:0000259" key="9">
    <source>
        <dbReference type="Pfam" id="PF05698"/>
    </source>
</evidence>
<dbReference type="NCBIfam" id="TIGR00115">
    <property type="entry name" value="tig"/>
    <property type="match status" value="1"/>
</dbReference>
<dbReference type="InterPro" id="IPR046357">
    <property type="entry name" value="PPIase_dom_sf"/>
</dbReference>
<dbReference type="FunFam" id="3.30.70.1050:FF:000004">
    <property type="entry name" value="Trigger factor"/>
    <property type="match status" value="1"/>
</dbReference>
<dbReference type="GO" id="GO:0003755">
    <property type="term" value="F:peptidyl-prolyl cis-trans isomerase activity"/>
    <property type="evidence" value="ECO:0007669"/>
    <property type="project" value="UniProtKB-KW"/>
</dbReference>
<evidence type="ECO:0000256" key="7">
    <source>
        <dbReference type="ARBA" id="ARBA00024849"/>
    </source>
</evidence>
<protein>
    <recommendedName>
        <fullName evidence="3">peptidylprolyl isomerase</fullName>
        <ecNumber evidence="3">5.2.1.8</ecNumber>
    </recommendedName>
</protein>
<evidence type="ECO:0000256" key="1">
    <source>
        <dbReference type="ARBA" id="ARBA00000971"/>
    </source>
</evidence>
<dbReference type="SUPFAM" id="SSF102735">
    <property type="entry name" value="Trigger factor ribosome-binding domain"/>
    <property type="match status" value="1"/>
</dbReference>
<dbReference type="OMA" id="KGIKTQF"/>
<dbReference type="InterPro" id="IPR005215">
    <property type="entry name" value="Trig_fac"/>
</dbReference>
<dbReference type="GO" id="GO:0003729">
    <property type="term" value="F:mRNA binding"/>
    <property type="evidence" value="ECO:0007669"/>
    <property type="project" value="EnsemblPlants"/>
</dbReference>
<organism evidence="10 11">
    <name type="scientific">Chara braunii</name>
    <name type="common">Braun's stonewort</name>
    <dbReference type="NCBI Taxonomy" id="69332"/>
    <lineage>
        <taxon>Eukaryota</taxon>
        <taxon>Viridiplantae</taxon>
        <taxon>Streptophyta</taxon>
        <taxon>Charophyceae</taxon>
        <taxon>Charales</taxon>
        <taxon>Characeae</taxon>
        <taxon>Chara</taxon>
    </lineage>
</organism>
<comment type="catalytic activity">
    <reaction evidence="1">
        <text>[protein]-peptidylproline (omega=180) = [protein]-peptidylproline (omega=0)</text>
        <dbReference type="Rhea" id="RHEA:16237"/>
        <dbReference type="Rhea" id="RHEA-COMP:10747"/>
        <dbReference type="Rhea" id="RHEA-COMP:10748"/>
        <dbReference type="ChEBI" id="CHEBI:83833"/>
        <dbReference type="ChEBI" id="CHEBI:83834"/>
        <dbReference type="EC" id="5.2.1.8"/>
    </reaction>
</comment>
<keyword evidence="4" id="KW-0697">Rotamase</keyword>
<keyword evidence="11" id="KW-1185">Reference proteome</keyword>
<evidence type="ECO:0000256" key="2">
    <source>
        <dbReference type="ARBA" id="ARBA00005464"/>
    </source>
</evidence>
<sequence>MAVSSFQAAVRGCHVTDQAKVLPLRPCRAAGSSVIRLTKLPLWANGHNSRLALSSPPKLGGNGSGTAGREVCGCASTKKCSSTFLSRPIFDSSYGFECLCERGICREDGNRCLRRTSDMSSPRLRRGRRSVGLAVAQATPAASTSAAAAADTASPPAPSGSLGLEVVELEEPNSRVRLHITVPAAVCAEAYDEVLKELKKRTRVPGFRKGYVPDMLLVNFVGPRVISASAVESVLKRTLPEAMSSVAGRSLKDSEHIVTKIDDLHNEYDRLKPLSYEVVVDVLPKVSWILEDAYKFLSVEVEVDGPEAVQAAADAELRSRQKDLGTLRIAPDRALAVGDVAILDVSARRLAEDGTPGEKILSVDQKGFQLDTSEAEVLPGFLDAVKGLRRGETREFNLTFPAKWEPSVLQGVKALFTVDLKELFYREVPELDNAIASKIVEGCTTIDEVRSSLLSKYQKNAEDAKKRAAQEAVADELGRVCVAEIPHSLLEEQGRQMYAAKLLEMQATGRLSKEQVTQLSAAEMVQNFLVAQKAQISEAVKKSFAVSEVFSREGLAVTDEELNAEVEGAVADFKRYNQEYDEQRIREQAQEVLEGTKVLNWLVEHANIKYIERKQ</sequence>
<dbReference type="InterPro" id="IPR037041">
    <property type="entry name" value="Trigger_fac_C_sf"/>
</dbReference>
<dbReference type="Pfam" id="PF05698">
    <property type="entry name" value="Trigger_C"/>
    <property type="match status" value="1"/>
</dbReference>
<dbReference type="InterPro" id="IPR008880">
    <property type="entry name" value="Trigger_fac_C"/>
</dbReference>